<keyword evidence="3" id="KW-1185">Reference proteome</keyword>
<dbReference type="SMART" id="SM00248">
    <property type="entry name" value="ANK"/>
    <property type="match status" value="4"/>
</dbReference>
<dbReference type="Proteomes" id="UP000315496">
    <property type="component" value="Chromosome 2"/>
</dbReference>
<dbReference type="VEuPathDB" id="GiardiaDB:GMRT_15154"/>
<protein>
    <submittedName>
        <fullName evidence="2">Ankyrin repeat protein 1</fullName>
    </submittedName>
</protein>
<dbReference type="InterPro" id="IPR036770">
    <property type="entry name" value="Ankyrin_rpt-contain_sf"/>
</dbReference>
<comment type="caution">
    <text evidence="2">The sequence shown here is derived from an EMBL/GenBank/DDBJ whole genome shotgun (WGS) entry which is preliminary data.</text>
</comment>
<dbReference type="Pfam" id="PF12796">
    <property type="entry name" value="Ank_2"/>
    <property type="match status" value="2"/>
</dbReference>
<feature type="region of interest" description="Disordered" evidence="1">
    <location>
        <begin position="240"/>
        <end position="306"/>
    </location>
</feature>
<dbReference type="OrthoDB" id="426293at2759"/>
<evidence type="ECO:0000313" key="2">
    <source>
        <dbReference type="EMBL" id="TNJ28090.1"/>
    </source>
</evidence>
<dbReference type="Gene3D" id="1.25.40.20">
    <property type="entry name" value="Ankyrin repeat-containing domain"/>
    <property type="match status" value="1"/>
</dbReference>
<organism evidence="2 3">
    <name type="scientific">Giardia muris</name>
    <dbReference type="NCBI Taxonomy" id="5742"/>
    <lineage>
        <taxon>Eukaryota</taxon>
        <taxon>Metamonada</taxon>
        <taxon>Diplomonadida</taxon>
        <taxon>Hexamitidae</taxon>
        <taxon>Giardiinae</taxon>
        <taxon>Giardia</taxon>
    </lineage>
</organism>
<accession>A0A4Z1SQW6</accession>
<dbReference type="EMBL" id="VDLU01000002">
    <property type="protein sequence ID" value="TNJ28090.1"/>
    <property type="molecule type" value="Genomic_DNA"/>
</dbReference>
<feature type="compositionally biased region" description="Basic and acidic residues" evidence="1">
    <location>
        <begin position="240"/>
        <end position="263"/>
    </location>
</feature>
<proteinExistence type="predicted"/>
<reference evidence="2 3" key="1">
    <citation type="submission" date="2019-05" db="EMBL/GenBank/DDBJ databases">
        <title>The compact genome of Giardia muris reveals important steps in the evolution of intestinal protozoan parasites.</title>
        <authorList>
            <person name="Xu F."/>
            <person name="Jimenez-Gonzalez A."/>
            <person name="Einarsson E."/>
            <person name="Astvaldsson A."/>
            <person name="Peirasmaki D."/>
            <person name="Eckmann L."/>
            <person name="Andersson J.O."/>
            <person name="Svard S.G."/>
            <person name="Jerlstrom-Hultqvist J."/>
        </authorList>
    </citation>
    <scope>NUCLEOTIDE SEQUENCE [LARGE SCALE GENOMIC DNA]</scope>
    <source>
        <strain evidence="2 3">Roberts-Thomson</strain>
    </source>
</reference>
<sequence length="470" mass="51993">MTSLTLNAWFSACAARDYDTVNKCVQIFARSKDAYHETALMKAVRARDLELVKLLAPHETGITNDKGYTALIIAAINDQPLFCEALYYFEANDALPDGRTALMMAATVNANRAVAYLAPLQARRRDENGLTALMFAAVHSSPKTVQILLAYERGLVCGVNKTALILAAEHYRRDIICQLYPYEHGVVPDAEAIALKPYKDLVERLKGCFANALDQRIGEEPSHISPPESLKTIARALHDLSHDPGNKENDLSSEPERKPESRRSSYQAPTDAAKVLSPRDSRQSQSSSSLEAVQPRRHSSTSRMKPICSVISQDEPLDADSLQAVRESIIVTTEKTNVSQTQTRSLEILLEEKTRNEERLLKLNKEAGLVIEGLQARVRALQDAGTDVNTTGDRKQGRALTYITAQVTSLKSDLASLVEIMRRDAEEGANTDVRLVFLLPCQHLVRDYRKNSASCPQCGEAVKSAYDVLL</sequence>
<dbReference type="InterPro" id="IPR002110">
    <property type="entry name" value="Ankyrin_rpt"/>
</dbReference>
<dbReference type="SUPFAM" id="SSF48403">
    <property type="entry name" value="Ankyrin repeat"/>
    <property type="match status" value="1"/>
</dbReference>
<gene>
    <name evidence="2" type="ORF">GMRT_15154</name>
</gene>
<dbReference type="PANTHER" id="PTHR24120:SF4">
    <property type="entry name" value="GH07239P"/>
    <property type="match status" value="1"/>
</dbReference>
<name>A0A4Z1SQW6_GIAMU</name>
<evidence type="ECO:0000256" key="1">
    <source>
        <dbReference type="SAM" id="MobiDB-lite"/>
    </source>
</evidence>
<evidence type="ECO:0000313" key="3">
    <source>
        <dbReference type="Proteomes" id="UP000315496"/>
    </source>
</evidence>
<dbReference type="PANTHER" id="PTHR24120">
    <property type="entry name" value="GH07239P"/>
    <property type="match status" value="1"/>
</dbReference>
<dbReference type="AlphaFoldDB" id="A0A4Z1SQW6"/>